<dbReference type="HOGENOM" id="CLU_205510_1_0_1"/>
<evidence type="ECO:0000313" key="3">
    <source>
        <dbReference type="Proteomes" id="UP000026915"/>
    </source>
</evidence>
<dbReference type="InParanoid" id="A0A061EBA5"/>
<dbReference type="Gramene" id="EOY02186">
    <property type="protein sequence ID" value="EOY02186"/>
    <property type="gene ID" value="TCM_011894"/>
</dbReference>
<accession>A0A061EBA5</accession>
<protein>
    <submittedName>
        <fullName evidence="2">Uncharacterized protein</fullName>
    </submittedName>
</protein>
<gene>
    <name evidence="2" type="ORF">TCM_011894</name>
</gene>
<dbReference type="PANTHER" id="PTHR35831:SF2">
    <property type="entry name" value="OS01G0642200 PROTEIN"/>
    <property type="match status" value="1"/>
</dbReference>
<keyword evidence="3" id="KW-1185">Reference proteome</keyword>
<feature type="compositionally biased region" description="Low complexity" evidence="1">
    <location>
        <begin position="57"/>
        <end position="66"/>
    </location>
</feature>
<sequence>MASLKAEKPVGTPSSGSGQAKKEPIKPSGSAPKAPISKPAPKKTEQKPREPKKKASGAKSAAKVAK</sequence>
<name>A0A061EBA5_THECC</name>
<dbReference type="EMBL" id="CM001880">
    <property type="protein sequence ID" value="EOY02186.1"/>
    <property type="molecule type" value="Genomic_DNA"/>
</dbReference>
<dbReference type="PANTHER" id="PTHR35831">
    <property type="entry name" value="OS01G0642200 PROTEIN"/>
    <property type="match status" value="1"/>
</dbReference>
<dbReference type="OMA" id="QAKEPTN"/>
<evidence type="ECO:0000256" key="1">
    <source>
        <dbReference type="SAM" id="MobiDB-lite"/>
    </source>
</evidence>
<evidence type="ECO:0000313" key="2">
    <source>
        <dbReference type="EMBL" id="EOY02186.1"/>
    </source>
</evidence>
<organism evidence="2 3">
    <name type="scientific">Theobroma cacao</name>
    <name type="common">Cacao</name>
    <name type="synonym">Cocoa</name>
    <dbReference type="NCBI Taxonomy" id="3641"/>
    <lineage>
        <taxon>Eukaryota</taxon>
        <taxon>Viridiplantae</taxon>
        <taxon>Streptophyta</taxon>
        <taxon>Embryophyta</taxon>
        <taxon>Tracheophyta</taxon>
        <taxon>Spermatophyta</taxon>
        <taxon>Magnoliopsida</taxon>
        <taxon>eudicotyledons</taxon>
        <taxon>Gunneridae</taxon>
        <taxon>Pentapetalae</taxon>
        <taxon>rosids</taxon>
        <taxon>malvids</taxon>
        <taxon>Malvales</taxon>
        <taxon>Malvaceae</taxon>
        <taxon>Byttnerioideae</taxon>
        <taxon>Theobroma</taxon>
    </lineage>
</organism>
<proteinExistence type="predicted"/>
<reference evidence="2 3" key="1">
    <citation type="journal article" date="2013" name="Genome Biol.">
        <title>The genome sequence of the most widely cultivated cacao type and its use to identify candidate genes regulating pod color.</title>
        <authorList>
            <person name="Motamayor J.C."/>
            <person name="Mockaitis K."/>
            <person name="Schmutz J."/>
            <person name="Haiminen N."/>
            <person name="Iii D.L."/>
            <person name="Cornejo O."/>
            <person name="Findley S.D."/>
            <person name="Zheng P."/>
            <person name="Utro F."/>
            <person name="Royaert S."/>
            <person name="Saski C."/>
            <person name="Jenkins J."/>
            <person name="Podicheti R."/>
            <person name="Zhao M."/>
            <person name="Scheffler B.E."/>
            <person name="Stack J.C."/>
            <person name="Feltus F.A."/>
            <person name="Mustiga G.M."/>
            <person name="Amores F."/>
            <person name="Phillips W."/>
            <person name="Marelli J.P."/>
            <person name="May G.D."/>
            <person name="Shapiro H."/>
            <person name="Ma J."/>
            <person name="Bustamante C.D."/>
            <person name="Schnell R.J."/>
            <person name="Main D."/>
            <person name="Gilbert D."/>
            <person name="Parida L."/>
            <person name="Kuhn D.N."/>
        </authorList>
    </citation>
    <scope>NUCLEOTIDE SEQUENCE [LARGE SCALE GENOMIC DNA]</scope>
    <source>
        <strain evidence="3">cv. Matina 1-6</strain>
    </source>
</reference>
<dbReference type="AlphaFoldDB" id="A0A061EBA5"/>
<feature type="compositionally biased region" description="Low complexity" evidence="1">
    <location>
        <begin position="26"/>
        <end position="39"/>
    </location>
</feature>
<dbReference type="Proteomes" id="UP000026915">
    <property type="component" value="Chromosome 2"/>
</dbReference>
<feature type="region of interest" description="Disordered" evidence="1">
    <location>
        <begin position="1"/>
        <end position="66"/>
    </location>
</feature>
<dbReference type="eggNOG" id="ENOG502SCZG">
    <property type="taxonomic scope" value="Eukaryota"/>
</dbReference>